<comment type="caution">
    <text evidence="1">The sequence shown here is derived from an EMBL/GenBank/DDBJ whole genome shotgun (WGS) entry which is preliminary data.</text>
</comment>
<name>A0A0A2C4X9_PROMR</name>
<dbReference type="EMBL" id="JNAX01000006">
    <property type="protein sequence ID" value="KGG21388.1"/>
    <property type="molecule type" value="Genomic_DNA"/>
</dbReference>
<organism evidence="1 2">
    <name type="scientific">Prochlorococcus marinus str. PAC1</name>
    <dbReference type="NCBI Taxonomy" id="59924"/>
    <lineage>
        <taxon>Bacteria</taxon>
        <taxon>Bacillati</taxon>
        <taxon>Cyanobacteriota</taxon>
        <taxon>Cyanophyceae</taxon>
        <taxon>Synechococcales</taxon>
        <taxon>Prochlorococcaceae</taxon>
        <taxon>Prochlorococcus</taxon>
    </lineage>
</organism>
<proteinExistence type="predicted"/>
<evidence type="ECO:0000313" key="2">
    <source>
        <dbReference type="Proteomes" id="UP000030392"/>
    </source>
</evidence>
<protein>
    <submittedName>
        <fullName evidence="1">Uncharacterized protein</fullName>
    </submittedName>
</protein>
<evidence type="ECO:0000313" key="1">
    <source>
        <dbReference type="EMBL" id="KGG21388.1"/>
    </source>
</evidence>
<dbReference type="Proteomes" id="UP000030392">
    <property type="component" value="Unassembled WGS sequence"/>
</dbReference>
<reference evidence="2" key="1">
    <citation type="journal article" date="2014" name="Sci. Data">
        <title>Genomes of diverse isolates of the marine cyanobacterium Prochlorococcus.</title>
        <authorList>
            <person name="Biller S."/>
            <person name="Berube P."/>
            <person name="Thompson J."/>
            <person name="Kelly L."/>
            <person name="Roggensack S."/>
            <person name="Awad L."/>
            <person name="Roache-Johnson K."/>
            <person name="Ding H."/>
            <person name="Giovannoni S.J."/>
            <person name="Moore L.R."/>
            <person name="Chisholm S.W."/>
        </authorList>
    </citation>
    <scope>NUCLEOTIDE SEQUENCE [LARGE SCALE GENOMIC DNA]</scope>
    <source>
        <strain evidence="2">PAC1</strain>
    </source>
</reference>
<gene>
    <name evidence="1" type="ORF">EV03_0572</name>
</gene>
<accession>A0A0A2C4X9</accession>
<sequence length="39" mass="4394">MRLPSDESAHTSIQIAWQLDDILIQFSFAYPSDTLPQAS</sequence>
<dbReference type="AlphaFoldDB" id="A0A0A2C4X9"/>